<feature type="transmembrane region" description="Helical" evidence="1">
    <location>
        <begin position="76"/>
        <end position="99"/>
    </location>
</feature>
<name>A0A2M6YPN1_9BACT</name>
<evidence type="ECO:0000313" key="3">
    <source>
        <dbReference type="Proteomes" id="UP000229559"/>
    </source>
</evidence>
<accession>A0A2M6YPN1</accession>
<feature type="transmembrane region" description="Helical" evidence="1">
    <location>
        <begin position="105"/>
        <end position="128"/>
    </location>
</feature>
<evidence type="ECO:0000256" key="1">
    <source>
        <dbReference type="SAM" id="Phobius"/>
    </source>
</evidence>
<reference evidence="3" key="1">
    <citation type="submission" date="2017-09" db="EMBL/GenBank/DDBJ databases">
        <title>Depth-based differentiation of microbial function through sediment-hosted aquifers and enrichment of novel symbionts in the deep terrestrial subsurface.</title>
        <authorList>
            <person name="Probst A.J."/>
            <person name="Ladd B."/>
            <person name="Jarett J.K."/>
            <person name="Geller-Mcgrath D.E."/>
            <person name="Sieber C.M.K."/>
            <person name="Emerson J.B."/>
            <person name="Anantharaman K."/>
            <person name="Thomas B.C."/>
            <person name="Malmstrom R."/>
            <person name="Stieglmeier M."/>
            <person name="Klingl A."/>
            <person name="Woyke T."/>
            <person name="Ryan C.M."/>
            <person name="Banfield J.F."/>
        </authorList>
    </citation>
    <scope>NUCLEOTIDE SEQUENCE [LARGE SCALE GENOMIC DNA]</scope>
</reference>
<dbReference type="EMBL" id="PEXA01000052">
    <property type="protein sequence ID" value="PIU33095.1"/>
    <property type="molecule type" value="Genomic_DNA"/>
</dbReference>
<comment type="caution">
    <text evidence="2">The sequence shown here is derived from an EMBL/GenBank/DDBJ whole genome shotgun (WGS) entry which is preliminary data.</text>
</comment>
<protein>
    <submittedName>
        <fullName evidence="2">Uncharacterized protein</fullName>
    </submittedName>
</protein>
<evidence type="ECO:0000313" key="2">
    <source>
        <dbReference type="EMBL" id="PIU33095.1"/>
    </source>
</evidence>
<proteinExistence type="predicted"/>
<keyword evidence="1" id="KW-1133">Transmembrane helix</keyword>
<gene>
    <name evidence="2" type="ORF">COT04_01875</name>
</gene>
<dbReference type="Proteomes" id="UP000229559">
    <property type="component" value="Unassembled WGS sequence"/>
</dbReference>
<keyword evidence="1" id="KW-0472">Membrane</keyword>
<organism evidence="2 3">
    <name type="scientific">Candidatus Shapirobacteria bacterium CG07_land_8_20_14_0_80_39_12</name>
    <dbReference type="NCBI Taxonomy" id="1974480"/>
    <lineage>
        <taxon>Bacteria</taxon>
        <taxon>Candidatus Shapironibacteriota</taxon>
    </lineage>
</organism>
<dbReference type="AlphaFoldDB" id="A0A2M6YPN1"/>
<keyword evidence="1" id="KW-0812">Transmembrane</keyword>
<sequence length="212" mass="24576">MPDIFVTEEKKEIPSHPIPPKVDRELESEKAGAWGRKLHSLTTVAFKPARLRFEDQDVDEQIILFTRPHLITNLKWFLLAVLMALVPPFTFIFLNFGFIPINFRFVGLLIWYLLTFAFVFERFLVWFFNVEIVTNKRILDVNIPNILFRDITQTPLGKIQDITAETAGFMRSILAFGDVRVQTAGTVPEIKFEAVPSPNKISQILNDLWREI</sequence>